<name>A0AAW0DRX6_9AGAR</name>
<evidence type="ECO:0000256" key="3">
    <source>
        <dbReference type="SAM" id="SignalP"/>
    </source>
</evidence>
<dbReference type="InterPro" id="IPR007867">
    <property type="entry name" value="GMC_OxRtase_C"/>
</dbReference>
<accession>A0AAW0DRX6</accession>
<comment type="caution">
    <text evidence="5">The sequence shown here is derived from an EMBL/GenBank/DDBJ whole genome shotgun (WGS) entry which is preliminary data.</text>
</comment>
<sequence length="591" mass="63925">MVLTFLQTVLLAVLSTRVAVGNAAPGLDSLERCPDTSSDVESYDYIVVGAGAGGGPVAARLAENGFSVLLVETGVDESGNINTTTLSRAFSAMDDPKIDLDYRVNEYPADFAVQRNNIWYPRSAGIGGCTIHNALDNGVNGLHDTFDNLARTFNDSSWTRENMQRYFVLLERNFFLTAPNPDHGFDGWLSTIRGPVNFTSNQPQWQAFGTAFIEEAGPLVEDINDGAPLPPLAHGINQWTGLPDFTRSSIRDRVTQLAANFPDRLTLMTNTLATKVLLCRSGKEAVAYGVAVTPGAKLPIAQGFPGKQHLKETRIVAKKEVIVSGGAFQTPQLLMLSGIGDSAQLRKAGIPTVVDLPGVGANLQDNDEISVYWEFHENFTNPTPVGKAFSMSAGSESVEPDIVTYVVNNQFSGFQHGLSVVAANTQNVVSVISLNGPSSSKGYVRLTGAHPQDLLDINKMRFQGPGGQADIAALRDNIKRWRNVVNNNADIQQYVTREAAPGLNVTSDEDIEQYVLEHVFAHHACCTAAIGPDGDRNAVLDGDFNVRGVRNLRVVDASSFPETPGYFPTSPIYMVAEKAADVIMRDAKTRH</sequence>
<proteinExistence type="inferred from homology"/>
<dbReference type="Gene3D" id="3.50.50.60">
    <property type="entry name" value="FAD/NAD(P)-binding domain"/>
    <property type="match status" value="1"/>
</dbReference>
<evidence type="ECO:0000313" key="5">
    <source>
        <dbReference type="EMBL" id="KAK7055607.1"/>
    </source>
</evidence>
<dbReference type="SUPFAM" id="SSF54373">
    <property type="entry name" value="FAD-linked reductases, C-terminal domain"/>
    <property type="match status" value="1"/>
</dbReference>
<reference evidence="5 6" key="1">
    <citation type="journal article" date="2024" name="J Genomics">
        <title>Draft genome sequencing and assembly of Favolaschia claudopus CIRM-BRFM 2984 isolated from oak limbs.</title>
        <authorList>
            <person name="Navarro D."/>
            <person name="Drula E."/>
            <person name="Chaduli D."/>
            <person name="Cazenave R."/>
            <person name="Ahrendt S."/>
            <person name="Wang J."/>
            <person name="Lipzen A."/>
            <person name="Daum C."/>
            <person name="Barry K."/>
            <person name="Grigoriev I.V."/>
            <person name="Favel A."/>
            <person name="Rosso M.N."/>
            <person name="Martin F."/>
        </authorList>
    </citation>
    <scope>NUCLEOTIDE SEQUENCE [LARGE SCALE GENOMIC DNA]</scope>
    <source>
        <strain evidence="5 6">CIRM-BRFM 2984</strain>
    </source>
</reference>
<dbReference type="GO" id="GO:0050660">
    <property type="term" value="F:flavin adenine dinucleotide binding"/>
    <property type="evidence" value="ECO:0007669"/>
    <property type="project" value="InterPro"/>
</dbReference>
<protein>
    <submittedName>
        <fullName evidence="5">Choline dehydrogenase</fullName>
    </submittedName>
</protein>
<gene>
    <name evidence="5" type="ORF">R3P38DRAFT_2848057</name>
</gene>
<dbReference type="SUPFAM" id="SSF51905">
    <property type="entry name" value="FAD/NAD(P)-binding domain"/>
    <property type="match status" value="1"/>
</dbReference>
<dbReference type="AlphaFoldDB" id="A0AAW0DRX6"/>
<dbReference type="Pfam" id="PF05199">
    <property type="entry name" value="GMC_oxred_C"/>
    <property type="match status" value="1"/>
</dbReference>
<evidence type="ECO:0000256" key="1">
    <source>
        <dbReference type="ARBA" id="ARBA00001974"/>
    </source>
</evidence>
<dbReference type="GO" id="GO:0016614">
    <property type="term" value="F:oxidoreductase activity, acting on CH-OH group of donors"/>
    <property type="evidence" value="ECO:0007669"/>
    <property type="project" value="InterPro"/>
</dbReference>
<dbReference type="PROSITE" id="PS00624">
    <property type="entry name" value="GMC_OXRED_2"/>
    <property type="match status" value="1"/>
</dbReference>
<dbReference type="InterPro" id="IPR000172">
    <property type="entry name" value="GMC_OxRdtase_N"/>
</dbReference>
<dbReference type="PIRSF" id="PIRSF000137">
    <property type="entry name" value="Alcohol_oxidase"/>
    <property type="match status" value="1"/>
</dbReference>
<evidence type="ECO:0000259" key="4">
    <source>
        <dbReference type="PROSITE" id="PS00624"/>
    </source>
</evidence>
<feature type="domain" description="Glucose-methanol-choline oxidoreductase N-terminal" evidence="4">
    <location>
        <begin position="326"/>
        <end position="340"/>
    </location>
</feature>
<evidence type="ECO:0000256" key="2">
    <source>
        <dbReference type="ARBA" id="ARBA00010790"/>
    </source>
</evidence>
<dbReference type="Proteomes" id="UP001362999">
    <property type="component" value="Unassembled WGS sequence"/>
</dbReference>
<dbReference type="PANTHER" id="PTHR11552">
    <property type="entry name" value="GLUCOSE-METHANOL-CHOLINE GMC OXIDOREDUCTASE"/>
    <property type="match status" value="1"/>
</dbReference>
<dbReference type="PANTHER" id="PTHR11552:SF100">
    <property type="entry name" value="DEHYDROGENASE, PUTATIVE (AFU_ORTHOLOGUE AFUA_5G00630)-RELATED"/>
    <property type="match status" value="1"/>
</dbReference>
<feature type="signal peptide" evidence="3">
    <location>
        <begin position="1"/>
        <end position="23"/>
    </location>
</feature>
<keyword evidence="6" id="KW-1185">Reference proteome</keyword>
<keyword evidence="3" id="KW-0732">Signal</keyword>
<comment type="similarity">
    <text evidence="2">Belongs to the GMC oxidoreductase family.</text>
</comment>
<feature type="chain" id="PRO_5043855463" evidence="3">
    <location>
        <begin position="24"/>
        <end position="591"/>
    </location>
</feature>
<dbReference type="InterPro" id="IPR012132">
    <property type="entry name" value="GMC_OxRdtase"/>
</dbReference>
<dbReference type="Pfam" id="PF00732">
    <property type="entry name" value="GMC_oxred_N"/>
    <property type="match status" value="1"/>
</dbReference>
<dbReference type="Gene3D" id="3.30.410.40">
    <property type="match status" value="1"/>
</dbReference>
<dbReference type="EMBL" id="JAWWNJ010000005">
    <property type="protein sequence ID" value="KAK7055607.1"/>
    <property type="molecule type" value="Genomic_DNA"/>
</dbReference>
<evidence type="ECO:0000313" key="6">
    <source>
        <dbReference type="Proteomes" id="UP001362999"/>
    </source>
</evidence>
<organism evidence="5 6">
    <name type="scientific">Favolaschia claudopus</name>
    <dbReference type="NCBI Taxonomy" id="2862362"/>
    <lineage>
        <taxon>Eukaryota</taxon>
        <taxon>Fungi</taxon>
        <taxon>Dikarya</taxon>
        <taxon>Basidiomycota</taxon>
        <taxon>Agaricomycotina</taxon>
        <taxon>Agaricomycetes</taxon>
        <taxon>Agaricomycetidae</taxon>
        <taxon>Agaricales</taxon>
        <taxon>Marasmiineae</taxon>
        <taxon>Mycenaceae</taxon>
        <taxon>Favolaschia</taxon>
    </lineage>
</organism>
<dbReference type="InterPro" id="IPR036188">
    <property type="entry name" value="FAD/NAD-bd_sf"/>
</dbReference>
<comment type="cofactor">
    <cofactor evidence="1">
        <name>FAD</name>
        <dbReference type="ChEBI" id="CHEBI:57692"/>
    </cofactor>
</comment>